<dbReference type="EMBL" id="BDGG01000002">
    <property type="protein sequence ID" value="GAU93261.1"/>
    <property type="molecule type" value="Genomic_DNA"/>
</dbReference>
<protein>
    <submittedName>
        <fullName evidence="1">Uncharacterized protein</fullName>
    </submittedName>
</protein>
<gene>
    <name evidence="1" type="primary">RvY_05227-1</name>
    <name evidence="1" type="synonym">RvY_05227.1</name>
    <name evidence="1" type="ORF">RvY_05227</name>
</gene>
<evidence type="ECO:0000313" key="1">
    <source>
        <dbReference type="EMBL" id="GAU93261.1"/>
    </source>
</evidence>
<dbReference type="AlphaFoldDB" id="A0A1D1UUY4"/>
<evidence type="ECO:0000313" key="2">
    <source>
        <dbReference type="Proteomes" id="UP000186922"/>
    </source>
</evidence>
<dbReference type="Proteomes" id="UP000186922">
    <property type="component" value="Unassembled WGS sequence"/>
</dbReference>
<keyword evidence="2" id="KW-1185">Reference proteome</keyword>
<accession>A0A1D1UUY4</accession>
<proteinExistence type="predicted"/>
<name>A0A1D1UUY4_RAMVA</name>
<reference evidence="1 2" key="1">
    <citation type="journal article" date="2016" name="Nat. Commun.">
        <title>Extremotolerant tardigrade genome and improved radiotolerance of human cultured cells by tardigrade-unique protein.</title>
        <authorList>
            <person name="Hashimoto T."/>
            <person name="Horikawa D.D."/>
            <person name="Saito Y."/>
            <person name="Kuwahara H."/>
            <person name="Kozuka-Hata H."/>
            <person name="Shin-I T."/>
            <person name="Minakuchi Y."/>
            <person name="Ohishi K."/>
            <person name="Motoyama A."/>
            <person name="Aizu T."/>
            <person name="Enomoto A."/>
            <person name="Kondo K."/>
            <person name="Tanaka S."/>
            <person name="Hara Y."/>
            <person name="Koshikawa S."/>
            <person name="Sagara H."/>
            <person name="Miura T."/>
            <person name="Yokobori S."/>
            <person name="Miyagawa K."/>
            <person name="Suzuki Y."/>
            <person name="Kubo T."/>
            <person name="Oyama M."/>
            <person name="Kohara Y."/>
            <person name="Fujiyama A."/>
            <person name="Arakawa K."/>
            <person name="Katayama T."/>
            <person name="Toyoda A."/>
            <person name="Kunieda T."/>
        </authorList>
    </citation>
    <scope>NUCLEOTIDE SEQUENCE [LARGE SCALE GENOMIC DNA]</scope>
    <source>
        <strain evidence="1 2">YOKOZUNA-1</strain>
    </source>
</reference>
<organism evidence="1 2">
    <name type="scientific">Ramazzottius varieornatus</name>
    <name type="common">Water bear</name>
    <name type="synonym">Tardigrade</name>
    <dbReference type="NCBI Taxonomy" id="947166"/>
    <lineage>
        <taxon>Eukaryota</taxon>
        <taxon>Metazoa</taxon>
        <taxon>Ecdysozoa</taxon>
        <taxon>Tardigrada</taxon>
        <taxon>Eutardigrada</taxon>
        <taxon>Parachela</taxon>
        <taxon>Hypsibioidea</taxon>
        <taxon>Ramazzottiidae</taxon>
        <taxon>Ramazzottius</taxon>
    </lineage>
</organism>
<sequence length="53" mass="6108">MAFRHGNGVDRDDRVTVMPSVTMRKMDHACRIQGLTLLIRNSFRERSNLCQSS</sequence>
<comment type="caution">
    <text evidence="1">The sequence shown here is derived from an EMBL/GenBank/DDBJ whole genome shotgun (WGS) entry which is preliminary data.</text>
</comment>